<sequence length="1170" mass="130939">MRSALFRATWNVKRFDEGLISTPVAQGLFVHEFGLQATYLDASQQANRLSNITSMVHIGSIPGALIAVLLCEHIGMLWSMRQLCLLWLIGVVIVITSTGSIVQIYAGRFIMGLGIGQAGVIASTYLAEIAPAHARGMLVSLFGMSEYIGIMVGYFSAWGPALHIPNSTARQWIIPQSIQIIVAGGLGLSSFLCEDSPRSLCKAGKLGQARRALGRLWGIPDDHDEETSMYKSWIVSLKELLAERTNQKRVLFVISEQLLSQWSGANSMTTYAPELFSLLGLTGQSQKLFVTAIFGALEFLASLLCAIMLIDHLGRRRSLLSGLLIQLVSMLYIAIFLTVKSSSDGESLSTNRATIVAIAFMYFVGIGWAIGWNSIQYLINAEIFPLHMSAQERTRTNQPALDKVRPPVSLASDWLIGIAGAVEWPHSSAKGTSSWTRYRQPRGAEKGALHRNATVFSFSKNNIHSTNAMTGSADAAGPLRVSQRRPLACRECTKRKRKCDKQIPCSRCRRLNLECSVETVRLRRNTVQHASEIQFLGSILAELDTGSAQKLPHVTQRLKERISQLQTGISTSPTDESPAELLQEDIKQPDQFDERQALRRLAEAPTENTDPPILTAIEHLAWGRNSAGCFPHRRCACQYRRDNPEMLSMNSGSFQIHGSALESLVFVPMSNDAQKLIKFHIGHLTWHHNCFHGETFLEQCDLFWSTGRCDNPLWVALYLSVLSCTVNSIQNSRKLKNLLEVDLDSMQTAQQLFSAMVQTLYHAHFLNNLSICSVQAIVISTEVAHNLGLSQLNATMFNAAVRIAECLGLHKIKDHPSSLTQTRDQWEERVEREVGRRVWCQMIIQDHFAIPFTDTYSISPLQYSTGRPLNADEQNLSELPTNIPTISTYVRVLVELAALMPDLVDGLGPMSKRKSRREQYEHILHVDQKMRAVVKGIPSFLLRPDKAKESKIPWLSIVRRSLAITAAEKIIMIHRPFLFRSFHDPNYGHSRRTCIAAAMTILREHETIAKEEDLSIWTHTAFAITAAVILCFEVNATVENPSDGKLEMYREAVLSARERLALRNHDLLAQRGVALIDAILIAEEAHFGVRERKRGTHIDFNRIFANYSTLSRVILNPDDDMAFGKLPGNSPDDFRSVDTNEMQFSWNQDEVDFDIWFNGIFNDLQPSPLA</sequence>
<feature type="transmembrane region" description="Helical" evidence="10">
    <location>
        <begin position="139"/>
        <end position="161"/>
    </location>
</feature>
<evidence type="ECO:0000256" key="9">
    <source>
        <dbReference type="ARBA" id="ARBA00023242"/>
    </source>
</evidence>
<gene>
    <name evidence="13" type="ORF">PEBR_23988</name>
</gene>
<dbReference type="InterPro" id="IPR005829">
    <property type="entry name" value="Sugar_transporter_CS"/>
</dbReference>
<dbReference type="Gene3D" id="4.10.240.10">
    <property type="entry name" value="Zn(2)-C6 fungal-type DNA-binding domain"/>
    <property type="match status" value="1"/>
</dbReference>
<feature type="transmembrane region" description="Helical" evidence="10">
    <location>
        <begin position="109"/>
        <end position="127"/>
    </location>
</feature>
<evidence type="ECO:0008006" key="15">
    <source>
        <dbReference type="Google" id="ProtNLM"/>
    </source>
</evidence>
<keyword evidence="8" id="KW-0804">Transcription</keyword>
<dbReference type="PROSITE" id="PS50048">
    <property type="entry name" value="ZN2_CY6_FUNGAL_2"/>
    <property type="match status" value="1"/>
</dbReference>
<dbReference type="GO" id="GO:0005351">
    <property type="term" value="F:carbohydrate:proton symporter activity"/>
    <property type="evidence" value="ECO:0007669"/>
    <property type="project" value="TreeGrafter"/>
</dbReference>
<dbReference type="SMART" id="SM00066">
    <property type="entry name" value="GAL4"/>
    <property type="match status" value="1"/>
</dbReference>
<dbReference type="InterPro" id="IPR001138">
    <property type="entry name" value="Zn2Cys6_DnaBD"/>
</dbReference>
<dbReference type="GO" id="GO:0000981">
    <property type="term" value="F:DNA-binding transcription factor activity, RNA polymerase II-specific"/>
    <property type="evidence" value="ECO:0007669"/>
    <property type="project" value="InterPro"/>
</dbReference>
<evidence type="ECO:0000256" key="8">
    <source>
        <dbReference type="ARBA" id="ARBA00023163"/>
    </source>
</evidence>
<keyword evidence="4 10" id="KW-1133">Transmembrane helix</keyword>
<dbReference type="PROSITE" id="PS00463">
    <property type="entry name" value="ZN2_CY6_FUNGAL_1"/>
    <property type="match status" value="1"/>
</dbReference>
<dbReference type="InterPro" id="IPR020846">
    <property type="entry name" value="MFS_dom"/>
</dbReference>
<dbReference type="InterPro" id="IPR036864">
    <property type="entry name" value="Zn2-C6_fun-type_DNA-bd_sf"/>
</dbReference>
<keyword evidence="9" id="KW-0539">Nucleus</keyword>
<evidence type="ECO:0000256" key="10">
    <source>
        <dbReference type="SAM" id="Phobius"/>
    </source>
</evidence>
<evidence type="ECO:0000313" key="14">
    <source>
        <dbReference type="Proteomes" id="UP000190744"/>
    </source>
</evidence>
<dbReference type="PROSITE" id="PS00216">
    <property type="entry name" value="SUGAR_TRANSPORT_1"/>
    <property type="match status" value="1"/>
</dbReference>
<evidence type="ECO:0000256" key="2">
    <source>
        <dbReference type="ARBA" id="ARBA00010992"/>
    </source>
</evidence>
<dbReference type="SUPFAM" id="SSF57701">
    <property type="entry name" value="Zn2/Cys6 DNA-binding domain"/>
    <property type="match status" value="1"/>
</dbReference>
<dbReference type="Gene3D" id="1.20.1250.20">
    <property type="entry name" value="MFS general substrate transporter like domains"/>
    <property type="match status" value="1"/>
</dbReference>
<feature type="transmembrane region" description="Helical" evidence="10">
    <location>
        <begin position="173"/>
        <end position="193"/>
    </location>
</feature>
<feature type="transmembrane region" description="Helical" evidence="10">
    <location>
        <begin position="83"/>
        <end position="103"/>
    </location>
</feature>
<keyword evidence="3 10" id="KW-0812">Transmembrane</keyword>
<dbReference type="CDD" id="cd12148">
    <property type="entry name" value="fungal_TF_MHR"/>
    <property type="match status" value="1"/>
</dbReference>
<dbReference type="GO" id="GO:0008270">
    <property type="term" value="F:zinc ion binding"/>
    <property type="evidence" value="ECO:0007669"/>
    <property type="project" value="InterPro"/>
</dbReference>
<dbReference type="Pfam" id="PF00083">
    <property type="entry name" value="Sugar_tr"/>
    <property type="match status" value="1"/>
</dbReference>
<dbReference type="PROSITE" id="PS00217">
    <property type="entry name" value="SUGAR_TRANSPORT_2"/>
    <property type="match status" value="1"/>
</dbReference>
<dbReference type="PANTHER" id="PTHR48022:SF8">
    <property type="entry name" value="MAJOR FACILITATOR SUPERFAMILY (MFS) PROFILE DOMAIN-CONTAINING PROTEIN-RELATED"/>
    <property type="match status" value="1"/>
</dbReference>
<dbReference type="InterPro" id="IPR050360">
    <property type="entry name" value="MFS_Sugar_Transporters"/>
</dbReference>
<name>A0A1S9RKD2_PENBI</name>
<dbReference type="SUPFAM" id="SSF103473">
    <property type="entry name" value="MFS general substrate transporter"/>
    <property type="match status" value="1"/>
</dbReference>
<dbReference type="PROSITE" id="PS50850">
    <property type="entry name" value="MFS"/>
    <property type="match status" value="1"/>
</dbReference>
<accession>A0A1S9RKD2</accession>
<reference evidence="14" key="1">
    <citation type="submission" date="2015-09" db="EMBL/GenBank/DDBJ databases">
        <authorList>
            <person name="Fill T.P."/>
            <person name="Baretta J.F."/>
            <person name="de Almeida L.G."/>
            <person name="Rocha M."/>
            <person name="de Souza D.H."/>
            <person name="Malavazi I."/>
            <person name="Cerdeira L.T."/>
            <person name="Hong H."/>
            <person name="Samborskyy M."/>
            <person name="de Vasconcelos A.T."/>
            <person name="Leadlay P."/>
            <person name="Rodrigues-Filho E."/>
        </authorList>
    </citation>
    <scope>NUCLEOTIDE SEQUENCE [LARGE SCALE GENOMIC DNA]</scope>
    <source>
        <strain evidence="14">LaBioMMi 136</strain>
    </source>
</reference>
<feature type="transmembrane region" description="Helical" evidence="10">
    <location>
        <begin position="322"/>
        <end position="339"/>
    </location>
</feature>
<feature type="domain" description="Zn(2)-C6 fungal-type" evidence="11">
    <location>
        <begin position="488"/>
        <end position="517"/>
    </location>
</feature>
<keyword evidence="6" id="KW-0238">DNA-binding</keyword>
<evidence type="ECO:0000313" key="13">
    <source>
        <dbReference type="EMBL" id="OOQ85826.1"/>
    </source>
</evidence>
<protein>
    <recommendedName>
        <fullName evidence="15">Zn(2)-C6 fungal-type domain-containing protein</fullName>
    </recommendedName>
</protein>
<evidence type="ECO:0000256" key="1">
    <source>
        <dbReference type="ARBA" id="ARBA00004141"/>
    </source>
</evidence>
<dbReference type="GO" id="GO:0003677">
    <property type="term" value="F:DNA binding"/>
    <property type="evidence" value="ECO:0007669"/>
    <property type="project" value="UniProtKB-KW"/>
</dbReference>
<organism evidence="13 14">
    <name type="scientific">Penicillium brasilianum</name>
    <dbReference type="NCBI Taxonomy" id="104259"/>
    <lineage>
        <taxon>Eukaryota</taxon>
        <taxon>Fungi</taxon>
        <taxon>Dikarya</taxon>
        <taxon>Ascomycota</taxon>
        <taxon>Pezizomycotina</taxon>
        <taxon>Eurotiomycetes</taxon>
        <taxon>Eurotiomycetidae</taxon>
        <taxon>Eurotiales</taxon>
        <taxon>Aspergillaceae</taxon>
        <taxon>Penicillium</taxon>
    </lineage>
</organism>
<feature type="transmembrane region" description="Helical" evidence="10">
    <location>
        <begin position="351"/>
        <end position="372"/>
    </location>
</feature>
<dbReference type="InterPro" id="IPR036259">
    <property type="entry name" value="MFS_trans_sf"/>
</dbReference>
<comment type="similarity">
    <text evidence="2">Belongs to the major facilitator superfamily. Sugar transporter (TC 2.A.1.1) family.</text>
</comment>
<evidence type="ECO:0000256" key="5">
    <source>
        <dbReference type="ARBA" id="ARBA00023015"/>
    </source>
</evidence>
<feature type="transmembrane region" description="Helical" evidence="10">
    <location>
        <begin position="288"/>
        <end position="310"/>
    </location>
</feature>
<dbReference type="EMBL" id="LJBN01000163">
    <property type="protein sequence ID" value="OOQ85826.1"/>
    <property type="molecule type" value="Genomic_DNA"/>
</dbReference>
<comment type="caution">
    <text evidence="13">The sequence shown here is derived from an EMBL/GenBank/DDBJ whole genome shotgun (WGS) entry which is preliminary data.</text>
</comment>
<keyword evidence="7 10" id="KW-0472">Membrane</keyword>
<feature type="domain" description="Major facilitator superfamily (MFS) profile" evidence="12">
    <location>
        <begin position="1"/>
        <end position="485"/>
    </location>
</feature>
<evidence type="ECO:0000256" key="6">
    <source>
        <dbReference type="ARBA" id="ARBA00023125"/>
    </source>
</evidence>
<dbReference type="PANTHER" id="PTHR48022">
    <property type="entry name" value="PLASTIDIC GLUCOSE TRANSPORTER 4"/>
    <property type="match status" value="1"/>
</dbReference>
<dbReference type="GO" id="GO:0016020">
    <property type="term" value="C:membrane"/>
    <property type="evidence" value="ECO:0007669"/>
    <property type="project" value="UniProtKB-SubCell"/>
</dbReference>
<dbReference type="CDD" id="cd00067">
    <property type="entry name" value="GAL4"/>
    <property type="match status" value="1"/>
</dbReference>
<dbReference type="AlphaFoldDB" id="A0A1S9RKD2"/>
<evidence type="ECO:0000256" key="7">
    <source>
        <dbReference type="ARBA" id="ARBA00023136"/>
    </source>
</evidence>
<evidence type="ECO:0000256" key="3">
    <source>
        <dbReference type="ARBA" id="ARBA00022692"/>
    </source>
</evidence>
<comment type="subcellular location">
    <subcellularLocation>
        <location evidence="1">Membrane</location>
        <topology evidence="1">Multi-pass membrane protein</topology>
    </subcellularLocation>
</comment>
<evidence type="ECO:0000259" key="12">
    <source>
        <dbReference type="PROSITE" id="PS50850"/>
    </source>
</evidence>
<evidence type="ECO:0000259" key="11">
    <source>
        <dbReference type="PROSITE" id="PS50048"/>
    </source>
</evidence>
<dbReference type="Pfam" id="PF00172">
    <property type="entry name" value="Zn_clus"/>
    <property type="match status" value="1"/>
</dbReference>
<dbReference type="Proteomes" id="UP000190744">
    <property type="component" value="Unassembled WGS sequence"/>
</dbReference>
<evidence type="ECO:0000256" key="4">
    <source>
        <dbReference type="ARBA" id="ARBA00022989"/>
    </source>
</evidence>
<dbReference type="InterPro" id="IPR005828">
    <property type="entry name" value="MFS_sugar_transport-like"/>
</dbReference>
<proteinExistence type="inferred from homology"/>
<keyword evidence="5" id="KW-0805">Transcription regulation</keyword>